<dbReference type="Gene3D" id="3.40.50.300">
    <property type="entry name" value="P-loop containing nucleotide triphosphate hydrolases"/>
    <property type="match status" value="1"/>
</dbReference>
<evidence type="ECO:0000313" key="4">
    <source>
        <dbReference type="EMBL" id="MFC4376930.1"/>
    </source>
</evidence>
<dbReference type="Gene3D" id="1.25.40.10">
    <property type="entry name" value="Tetratricopeptide repeat domain"/>
    <property type="match status" value="1"/>
</dbReference>
<dbReference type="Proteomes" id="UP001595844">
    <property type="component" value="Unassembled WGS sequence"/>
</dbReference>
<comment type="caution">
    <text evidence="4">The sequence shown here is derived from an EMBL/GenBank/DDBJ whole genome shotgun (WGS) entry which is preliminary data.</text>
</comment>
<dbReference type="Pfam" id="PF13191">
    <property type="entry name" value="AAA_16"/>
    <property type="match status" value="1"/>
</dbReference>
<dbReference type="SUPFAM" id="SSF48452">
    <property type="entry name" value="TPR-like"/>
    <property type="match status" value="2"/>
</dbReference>
<dbReference type="PANTHER" id="PTHR16305">
    <property type="entry name" value="TESTICULAR SOLUBLE ADENYLYL CYCLASE"/>
    <property type="match status" value="1"/>
</dbReference>
<organism evidence="4 5">
    <name type="scientific">Nocardia halotolerans</name>
    <dbReference type="NCBI Taxonomy" id="1755878"/>
    <lineage>
        <taxon>Bacteria</taxon>
        <taxon>Bacillati</taxon>
        <taxon>Actinomycetota</taxon>
        <taxon>Actinomycetes</taxon>
        <taxon>Mycobacteriales</taxon>
        <taxon>Nocardiaceae</taxon>
        <taxon>Nocardia</taxon>
    </lineage>
</organism>
<keyword evidence="2 4" id="KW-0067">ATP-binding</keyword>
<evidence type="ECO:0000313" key="5">
    <source>
        <dbReference type="Proteomes" id="UP001595844"/>
    </source>
</evidence>
<keyword evidence="5" id="KW-1185">Reference proteome</keyword>
<dbReference type="InterPro" id="IPR011990">
    <property type="entry name" value="TPR-like_helical_dom_sf"/>
</dbReference>
<protein>
    <submittedName>
        <fullName evidence="4">ATP-binding protein</fullName>
    </submittedName>
</protein>
<evidence type="ECO:0000256" key="1">
    <source>
        <dbReference type="ARBA" id="ARBA00022741"/>
    </source>
</evidence>
<keyword evidence="1" id="KW-0547">Nucleotide-binding</keyword>
<feature type="domain" description="Orc1-like AAA ATPase" evidence="3">
    <location>
        <begin position="19"/>
        <end position="210"/>
    </location>
</feature>
<reference evidence="5" key="1">
    <citation type="journal article" date="2019" name="Int. J. Syst. Evol. Microbiol.">
        <title>The Global Catalogue of Microorganisms (GCM) 10K type strain sequencing project: providing services to taxonomists for standard genome sequencing and annotation.</title>
        <authorList>
            <consortium name="The Broad Institute Genomics Platform"/>
            <consortium name="The Broad Institute Genome Sequencing Center for Infectious Disease"/>
            <person name="Wu L."/>
            <person name="Ma J."/>
        </authorList>
    </citation>
    <scope>NUCLEOTIDE SEQUENCE [LARGE SCALE GENOMIC DNA]</scope>
    <source>
        <strain evidence="5">IBRC-M 10490</strain>
    </source>
</reference>
<name>A0ABV8VQ02_9NOCA</name>
<accession>A0ABV8VQ02</accession>
<dbReference type="InterPro" id="IPR027417">
    <property type="entry name" value="P-loop_NTPase"/>
</dbReference>
<evidence type="ECO:0000256" key="2">
    <source>
        <dbReference type="ARBA" id="ARBA00022840"/>
    </source>
</evidence>
<dbReference type="EMBL" id="JBHSDL010000028">
    <property type="protein sequence ID" value="MFC4376930.1"/>
    <property type="molecule type" value="Genomic_DNA"/>
</dbReference>
<dbReference type="InterPro" id="IPR041664">
    <property type="entry name" value="AAA_16"/>
</dbReference>
<dbReference type="SUPFAM" id="SSF52540">
    <property type="entry name" value="P-loop containing nucleoside triphosphate hydrolases"/>
    <property type="match status" value="1"/>
</dbReference>
<proteinExistence type="predicted"/>
<evidence type="ECO:0000259" key="3">
    <source>
        <dbReference type="Pfam" id="PF13191"/>
    </source>
</evidence>
<sequence length="802" mass="87647">MRGPSGGDFVPGTGAPAPLVDRVDELAMLLAVVDRSVESREAQVVVLRGEAGVGKTSLLTRFAHEAAERHSASHLLTGYGQAMLNSLASDSFQAVRECLRSLAASAQRSGSPSRWQRIAQSFKQNAPDWIESVPVVGQVLAAGVRTGQSYAASGGDRTEMDSRLDQLLRLIEDIVTDTPLVMVVDDLHWADTATIDLLTAIALRVRGPLVLVLAYRSDQLKSADQTHPLQRTVFKLCRYRPETPVIDLLRLSPHDTEELVRRTVVGPSASHSVVSRIVRLSDGNPLFAESLARVDRHRSHHPPRQITSVIEDRLSYLSSEDQRLLETAALIGYSFEVDYLAQLTRIDIDDVYERLHVLFDEHDLVRPADQRNRYDRYRIHHPLFAQVLRERGAANEPRWRRHHAKLLQIIEAEQDWDDELFVRAAAVAVEASNGPKAGALALQAARRQFALGAVSKARDLARIAVENTPYFDAFALLAECLSAGGDHAAAVDACVAGLGFAEAVAPAEVAHVRLLWARNLRMTCRWAQAVEVLDQLAIDFPEPGGVLAETLNLYAEVALCGPSQDCARCVELCDQVAAMSTEPEVQSRAFGHRGLAHLAAGQPMEAEQWLQKAIDVARAAGHPYAEYEAVHWLSKKTMACLEVERSAELLAQLREMSQTSGVASENPPHVRDLSRVLGTRGEFPDAANAFAVFTDISQSAAAGRVSTTLACQLAEIESLRGPFAAAEFLDEVLRAANEDFLLADSRELLRGLVERLGARPPGWNPVAFAVAELEVPLADAQAADAIFRFDVPDLGHLRAGLA</sequence>
<gene>
    <name evidence="4" type="ORF">ACFO5K_22845</name>
</gene>
<dbReference type="PANTHER" id="PTHR16305:SF28">
    <property type="entry name" value="GUANYLATE CYCLASE DOMAIN-CONTAINING PROTEIN"/>
    <property type="match status" value="1"/>
</dbReference>
<dbReference type="GO" id="GO:0005524">
    <property type="term" value="F:ATP binding"/>
    <property type="evidence" value="ECO:0007669"/>
    <property type="project" value="UniProtKB-KW"/>
</dbReference>